<protein>
    <recommendedName>
        <fullName evidence="3">Cupin</fullName>
    </recommendedName>
</protein>
<organism evidence="1 2">
    <name type="scientific">Salegentibacter salinarum</name>
    <dbReference type="NCBI Taxonomy" id="447422"/>
    <lineage>
        <taxon>Bacteria</taxon>
        <taxon>Pseudomonadati</taxon>
        <taxon>Bacteroidota</taxon>
        <taxon>Flavobacteriia</taxon>
        <taxon>Flavobacteriales</taxon>
        <taxon>Flavobacteriaceae</taxon>
        <taxon>Salegentibacter</taxon>
    </lineage>
</organism>
<evidence type="ECO:0008006" key="3">
    <source>
        <dbReference type="Google" id="ProtNLM"/>
    </source>
</evidence>
<evidence type="ECO:0000313" key="2">
    <source>
        <dbReference type="Proteomes" id="UP000232673"/>
    </source>
</evidence>
<dbReference type="EMBL" id="LKTS01000046">
    <property type="protein sequence ID" value="PKD16388.1"/>
    <property type="molecule type" value="Genomic_DNA"/>
</dbReference>
<proteinExistence type="predicted"/>
<gene>
    <name evidence="1" type="ORF">APR41_08545</name>
</gene>
<dbReference type="STRING" id="447422.SAMN05660903_01742"/>
<dbReference type="Proteomes" id="UP000232673">
    <property type="component" value="Unassembled WGS sequence"/>
</dbReference>
<accession>A0A2N0TNV8</accession>
<evidence type="ECO:0000313" key="1">
    <source>
        <dbReference type="EMBL" id="PKD16388.1"/>
    </source>
</evidence>
<dbReference type="OrthoDB" id="9808275at2"/>
<reference evidence="1 2" key="1">
    <citation type="submission" date="2015-10" db="EMBL/GenBank/DDBJ databases">
        <title>Draft genome sequence of Salegentibacter salinarum KCTC 12975.</title>
        <authorList>
            <person name="Lin W."/>
            <person name="Zheng Q."/>
        </authorList>
    </citation>
    <scope>NUCLEOTIDE SEQUENCE [LARGE SCALE GENOMIC DNA]</scope>
    <source>
        <strain evidence="1 2">KCTC 12975</strain>
    </source>
</reference>
<name>A0A2N0TNV8_9FLAO</name>
<dbReference type="AlphaFoldDB" id="A0A2N0TNV8"/>
<dbReference type="RefSeq" id="WP_079712840.1">
    <property type="nucleotide sequence ID" value="NZ_FUZC01000006.1"/>
</dbReference>
<sequence>MIKLQHLPTHKEHLNDIHRFKINTSATIKAEGQAHVLSRLEGEKIEIITKDSISFFHYAESFVIPAAAEEYIIRNLTKEPVMMVKAFVKN</sequence>
<keyword evidence="2" id="KW-1185">Reference proteome</keyword>
<comment type="caution">
    <text evidence="1">The sequence shown here is derived from an EMBL/GenBank/DDBJ whole genome shotgun (WGS) entry which is preliminary data.</text>
</comment>